<dbReference type="InterPro" id="IPR026044">
    <property type="entry name" value="MltA"/>
</dbReference>
<dbReference type="AlphaFoldDB" id="A0A0M6XPG0"/>
<keyword evidence="4" id="KW-0961">Cell wall biogenesis/degradation</keyword>
<dbReference type="Proteomes" id="UP000048908">
    <property type="component" value="Unassembled WGS sequence"/>
</dbReference>
<dbReference type="GO" id="GO:0071555">
    <property type="term" value="P:cell wall organization"/>
    <property type="evidence" value="ECO:0007669"/>
    <property type="project" value="UniProtKB-KW"/>
</dbReference>
<evidence type="ECO:0000313" key="8">
    <source>
        <dbReference type="Proteomes" id="UP000048908"/>
    </source>
</evidence>
<dbReference type="STRING" id="282197.SAMN04488517_101723"/>
<dbReference type="Gene3D" id="2.40.40.10">
    <property type="entry name" value="RlpA-like domain"/>
    <property type="match status" value="2"/>
</dbReference>
<dbReference type="EMBL" id="CXPG01000014">
    <property type="protein sequence ID" value="CTQ32788.1"/>
    <property type="molecule type" value="Genomic_DNA"/>
</dbReference>
<dbReference type="RefSeq" id="WP_055682218.1">
    <property type="nucleotide sequence ID" value="NZ_CXPG01000014.1"/>
</dbReference>
<dbReference type="GO" id="GO:0004553">
    <property type="term" value="F:hydrolase activity, hydrolyzing O-glycosyl compounds"/>
    <property type="evidence" value="ECO:0007669"/>
    <property type="project" value="InterPro"/>
</dbReference>
<dbReference type="InterPro" id="IPR005300">
    <property type="entry name" value="MltA_B"/>
</dbReference>
<evidence type="ECO:0000256" key="2">
    <source>
        <dbReference type="ARBA" id="ARBA00012587"/>
    </source>
</evidence>
<dbReference type="GO" id="GO:0009253">
    <property type="term" value="P:peptidoglycan catabolic process"/>
    <property type="evidence" value="ECO:0007669"/>
    <property type="project" value="TreeGrafter"/>
</dbReference>
<protein>
    <recommendedName>
        <fullName evidence="2">peptidoglycan lytic exotransglycosylase</fullName>
        <ecNumber evidence="2">4.2.2.n1</ecNumber>
    </recommendedName>
    <alternativeName>
        <fullName evidence="5">Murein hydrolase A</fullName>
    </alternativeName>
</protein>
<gene>
    <name evidence="7" type="primary">mltA</name>
    <name evidence="7" type="ORF">JAN5088_01560</name>
</gene>
<dbReference type="InterPro" id="IPR010611">
    <property type="entry name" value="3D_dom"/>
</dbReference>
<reference evidence="7 8" key="1">
    <citation type="submission" date="2015-07" db="EMBL/GenBank/DDBJ databases">
        <authorList>
            <person name="Noorani M."/>
        </authorList>
    </citation>
    <scope>NUCLEOTIDE SEQUENCE [LARGE SCALE GENOMIC DNA]</scope>
    <source>
        <strain evidence="7 8">CECT 5088</strain>
    </source>
</reference>
<dbReference type="PANTHER" id="PTHR30124">
    <property type="entry name" value="MEMBRANE-BOUND LYTIC MUREIN TRANSGLYCOSYLASE A"/>
    <property type="match status" value="1"/>
</dbReference>
<dbReference type="Pfam" id="PF06725">
    <property type="entry name" value="3D"/>
    <property type="match status" value="1"/>
</dbReference>
<dbReference type="CDD" id="cd14668">
    <property type="entry name" value="mlta_B"/>
    <property type="match status" value="1"/>
</dbReference>
<feature type="domain" description="Lytic transglycosylase MltA" evidence="6">
    <location>
        <begin position="78"/>
        <end position="204"/>
    </location>
</feature>
<dbReference type="EC" id="4.2.2.n1" evidence="2"/>
<keyword evidence="3 7" id="KW-0456">Lyase</keyword>
<accession>A0A0M6XPG0</accession>
<dbReference type="GO" id="GO:0019867">
    <property type="term" value="C:outer membrane"/>
    <property type="evidence" value="ECO:0007669"/>
    <property type="project" value="InterPro"/>
</dbReference>
<sequence>MPAADTDAAPETGRLSFSCLPGWEADDLDAALAAFRLKPDGPLSRAAQAATDARTFFETHFRPSTPVPGHFTGYYEPEIDGSLKPTDTFPVPIHALPPGGIDAPRAKIEPRLAGHEIAWLRDEVDRFFLQVQGSGRIRLVDGGTLRVGYAGGNGHPYRSIGALLVEREILGPDITAQALKDWLRADPAQGRAVMAENPSYVMFAPVDLPPDSGPRGTLCPVTAHRSIAVDPDHTPLGAPVWVEVDGIARLCIAQDTGSAIRGPGRADLFFGTGDAAGRAAGRLNHPGRFTALEPR</sequence>
<evidence type="ECO:0000259" key="6">
    <source>
        <dbReference type="SMART" id="SM00925"/>
    </source>
</evidence>
<dbReference type="PANTHER" id="PTHR30124:SF0">
    <property type="entry name" value="MEMBRANE-BOUND LYTIC MUREIN TRANSGLYCOSYLASE A"/>
    <property type="match status" value="1"/>
</dbReference>
<evidence type="ECO:0000313" key="7">
    <source>
        <dbReference type="EMBL" id="CTQ32788.1"/>
    </source>
</evidence>
<dbReference type="GO" id="GO:0008933">
    <property type="term" value="F:peptidoglycan lytic transglycosylase activity"/>
    <property type="evidence" value="ECO:0007669"/>
    <property type="project" value="TreeGrafter"/>
</dbReference>
<proteinExistence type="predicted"/>
<name>A0A0M6XPG0_9RHOB</name>
<evidence type="ECO:0000256" key="4">
    <source>
        <dbReference type="ARBA" id="ARBA00023316"/>
    </source>
</evidence>
<keyword evidence="8" id="KW-1185">Reference proteome</keyword>
<evidence type="ECO:0000256" key="1">
    <source>
        <dbReference type="ARBA" id="ARBA00001420"/>
    </source>
</evidence>
<dbReference type="Gene3D" id="2.40.240.50">
    <property type="entry name" value="Barwin-like endoglucanases"/>
    <property type="match status" value="1"/>
</dbReference>
<dbReference type="GO" id="GO:0009254">
    <property type="term" value="P:peptidoglycan turnover"/>
    <property type="evidence" value="ECO:0007669"/>
    <property type="project" value="InterPro"/>
</dbReference>
<evidence type="ECO:0000256" key="3">
    <source>
        <dbReference type="ARBA" id="ARBA00023239"/>
    </source>
</evidence>
<dbReference type="OrthoDB" id="9783686at2"/>
<evidence type="ECO:0000256" key="5">
    <source>
        <dbReference type="ARBA" id="ARBA00030918"/>
    </source>
</evidence>
<comment type="catalytic activity">
    <reaction evidence="1">
        <text>Exolytic cleavage of the (1-&gt;4)-beta-glycosidic linkage between N-acetylmuramic acid (MurNAc) and N-acetylglucosamine (GlcNAc) residues in peptidoglycan, from either the reducing or the non-reducing ends of the peptidoglycan chains, with concomitant formation of a 1,6-anhydrobond in the MurNAc residue.</text>
        <dbReference type="EC" id="4.2.2.n1"/>
    </reaction>
</comment>
<dbReference type="SMART" id="SM00925">
    <property type="entry name" value="MltA"/>
    <property type="match status" value="1"/>
</dbReference>
<dbReference type="SUPFAM" id="SSF50685">
    <property type="entry name" value="Barwin-like endoglucanases"/>
    <property type="match status" value="1"/>
</dbReference>
<dbReference type="Pfam" id="PF03562">
    <property type="entry name" value="MltA"/>
    <property type="match status" value="2"/>
</dbReference>
<dbReference type="InterPro" id="IPR036908">
    <property type="entry name" value="RlpA-like_sf"/>
</dbReference>
<organism evidence="7 8">
    <name type="scientific">Jannaschia rubra</name>
    <dbReference type="NCBI Taxonomy" id="282197"/>
    <lineage>
        <taxon>Bacteria</taxon>
        <taxon>Pseudomonadati</taxon>
        <taxon>Pseudomonadota</taxon>
        <taxon>Alphaproteobacteria</taxon>
        <taxon>Rhodobacterales</taxon>
        <taxon>Roseobacteraceae</taxon>
        <taxon>Jannaschia</taxon>
    </lineage>
</organism>
<dbReference type="CDD" id="cd14485">
    <property type="entry name" value="mltA_like_LT_A"/>
    <property type="match status" value="1"/>
</dbReference>